<accession>A0A2P8DYQ1</accession>
<reference evidence="1 2" key="1">
    <citation type="submission" date="2018-03" db="EMBL/GenBank/DDBJ databases">
        <title>Genomic Encyclopedia of Archaeal and Bacterial Type Strains, Phase II (KMG-II): from individual species to whole genera.</title>
        <authorList>
            <person name="Goeker M."/>
        </authorList>
    </citation>
    <scope>NUCLEOTIDE SEQUENCE [LARGE SCALE GENOMIC DNA]</scope>
    <source>
        <strain evidence="1 2">DSM 45211</strain>
    </source>
</reference>
<evidence type="ECO:0000313" key="2">
    <source>
        <dbReference type="Proteomes" id="UP000243528"/>
    </source>
</evidence>
<sequence length="44" mass="4759">MSGDTIDDDDPTDDELLAQLRGLIGQVPPDVLERAADVRDRPPA</sequence>
<organism evidence="1 2">
    <name type="scientific">Haloactinopolyspora alba</name>
    <dbReference type="NCBI Taxonomy" id="648780"/>
    <lineage>
        <taxon>Bacteria</taxon>
        <taxon>Bacillati</taxon>
        <taxon>Actinomycetota</taxon>
        <taxon>Actinomycetes</taxon>
        <taxon>Jiangellales</taxon>
        <taxon>Jiangellaceae</taxon>
        <taxon>Haloactinopolyspora</taxon>
    </lineage>
</organism>
<gene>
    <name evidence="1" type="ORF">CLV30_1109</name>
</gene>
<dbReference type="RefSeq" id="WP_276320013.1">
    <property type="nucleotide sequence ID" value="NZ_PYGE01000010.1"/>
</dbReference>
<protein>
    <submittedName>
        <fullName evidence="1">Uncharacterized protein</fullName>
    </submittedName>
</protein>
<dbReference type="Proteomes" id="UP000243528">
    <property type="component" value="Unassembled WGS sequence"/>
</dbReference>
<dbReference type="AlphaFoldDB" id="A0A2P8DYQ1"/>
<keyword evidence="2" id="KW-1185">Reference proteome</keyword>
<dbReference type="EMBL" id="PYGE01000010">
    <property type="protein sequence ID" value="PSL02356.1"/>
    <property type="molecule type" value="Genomic_DNA"/>
</dbReference>
<name>A0A2P8DYQ1_9ACTN</name>
<evidence type="ECO:0000313" key="1">
    <source>
        <dbReference type="EMBL" id="PSL02356.1"/>
    </source>
</evidence>
<proteinExistence type="predicted"/>
<comment type="caution">
    <text evidence="1">The sequence shown here is derived from an EMBL/GenBank/DDBJ whole genome shotgun (WGS) entry which is preliminary data.</text>
</comment>